<organism evidence="1 2">
    <name type="scientific">Dreissena polymorpha</name>
    <name type="common">Zebra mussel</name>
    <name type="synonym">Mytilus polymorpha</name>
    <dbReference type="NCBI Taxonomy" id="45954"/>
    <lineage>
        <taxon>Eukaryota</taxon>
        <taxon>Metazoa</taxon>
        <taxon>Spiralia</taxon>
        <taxon>Lophotrochozoa</taxon>
        <taxon>Mollusca</taxon>
        <taxon>Bivalvia</taxon>
        <taxon>Autobranchia</taxon>
        <taxon>Heteroconchia</taxon>
        <taxon>Euheterodonta</taxon>
        <taxon>Imparidentia</taxon>
        <taxon>Neoheterodontei</taxon>
        <taxon>Myida</taxon>
        <taxon>Dreissenoidea</taxon>
        <taxon>Dreissenidae</taxon>
        <taxon>Dreissena</taxon>
    </lineage>
</organism>
<protein>
    <submittedName>
        <fullName evidence="1">Uncharacterized protein</fullName>
    </submittedName>
</protein>
<accession>A0A9D4N407</accession>
<evidence type="ECO:0000313" key="2">
    <source>
        <dbReference type="Proteomes" id="UP000828390"/>
    </source>
</evidence>
<gene>
    <name evidence="1" type="ORF">DPMN_013273</name>
</gene>
<reference evidence="1" key="1">
    <citation type="journal article" date="2019" name="bioRxiv">
        <title>The Genome of the Zebra Mussel, Dreissena polymorpha: A Resource for Invasive Species Research.</title>
        <authorList>
            <person name="McCartney M.A."/>
            <person name="Auch B."/>
            <person name="Kono T."/>
            <person name="Mallez S."/>
            <person name="Zhang Y."/>
            <person name="Obille A."/>
            <person name="Becker A."/>
            <person name="Abrahante J.E."/>
            <person name="Garbe J."/>
            <person name="Badalamenti J.P."/>
            <person name="Herman A."/>
            <person name="Mangelson H."/>
            <person name="Liachko I."/>
            <person name="Sullivan S."/>
            <person name="Sone E.D."/>
            <person name="Koren S."/>
            <person name="Silverstein K.A.T."/>
            <person name="Beckman K.B."/>
            <person name="Gohl D.M."/>
        </authorList>
    </citation>
    <scope>NUCLEOTIDE SEQUENCE</scope>
    <source>
        <strain evidence="1">Duluth1</strain>
        <tissue evidence="1">Whole animal</tissue>
    </source>
</reference>
<keyword evidence="2" id="KW-1185">Reference proteome</keyword>
<sequence length="51" mass="5853">MKMGEVDTYETLEGSSKLWIGKDYINFIHKDPVDLHNPFEGLINLSCPLEN</sequence>
<dbReference type="Proteomes" id="UP000828390">
    <property type="component" value="Unassembled WGS sequence"/>
</dbReference>
<dbReference type="EMBL" id="JAIWYP010000001">
    <property type="protein sequence ID" value="KAH3889222.1"/>
    <property type="molecule type" value="Genomic_DNA"/>
</dbReference>
<comment type="caution">
    <text evidence="1">The sequence shown here is derived from an EMBL/GenBank/DDBJ whole genome shotgun (WGS) entry which is preliminary data.</text>
</comment>
<proteinExistence type="predicted"/>
<dbReference type="AlphaFoldDB" id="A0A9D4N407"/>
<reference evidence="1" key="2">
    <citation type="submission" date="2020-11" db="EMBL/GenBank/DDBJ databases">
        <authorList>
            <person name="McCartney M.A."/>
            <person name="Auch B."/>
            <person name="Kono T."/>
            <person name="Mallez S."/>
            <person name="Becker A."/>
            <person name="Gohl D.M."/>
            <person name="Silverstein K.A.T."/>
            <person name="Koren S."/>
            <person name="Bechman K.B."/>
            <person name="Herman A."/>
            <person name="Abrahante J.E."/>
            <person name="Garbe J."/>
        </authorList>
    </citation>
    <scope>NUCLEOTIDE SEQUENCE</scope>
    <source>
        <strain evidence="1">Duluth1</strain>
        <tissue evidence="1">Whole animal</tissue>
    </source>
</reference>
<evidence type="ECO:0000313" key="1">
    <source>
        <dbReference type="EMBL" id="KAH3889222.1"/>
    </source>
</evidence>
<name>A0A9D4N407_DREPO</name>